<dbReference type="InterPro" id="IPR000182">
    <property type="entry name" value="GNAT_dom"/>
</dbReference>
<dbReference type="RefSeq" id="WP_135974277.1">
    <property type="nucleotide sequence ID" value="NZ_CP039291.1"/>
</dbReference>
<name>A0A4P7SEX1_9CELL</name>
<dbReference type="InterPro" id="IPR031165">
    <property type="entry name" value="GNAT_YJDJ"/>
</dbReference>
<keyword evidence="4" id="KW-1185">Reference proteome</keyword>
<keyword evidence="3" id="KW-0808">Transferase</keyword>
<protein>
    <submittedName>
        <fullName evidence="3">N-acetyltransferase</fullName>
    </submittedName>
</protein>
<dbReference type="PANTHER" id="PTHR31435">
    <property type="entry name" value="PROTEIN NATD1"/>
    <property type="match status" value="1"/>
</dbReference>
<dbReference type="PANTHER" id="PTHR31435:SF10">
    <property type="entry name" value="BSR4717 PROTEIN"/>
    <property type="match status" value="1"/>
</dbReference>
<evidence type="ECO:0000259" key="1">
    <source>
        <dbReference type="PROSITE" id="PS51186"/>
    </source>
</evidence>
<feature type="domain" description="N-acetyltransferase" evidence="2">
    <location>
        <begin position="7"/>
        <end position="94"/>
    </location>
</feature>
<dbReference type="OrthoDB" id="5405911at2"/>
<reference evidence="3 4" key="1">
    <citation type="submission" date="2019-04" db="EMBL/GenBank/DDBJ databases">
        <title>Isolation and identification of Cellulomonas shaoxiangyii sp. Nov. isolated from feces of the Tibetan antelopes (Pantholops hodgsonii) in the Qinghai-Tibet plateau of China.</title>
        <authorList>
            <person name="Tian Z."/>
        </authorList>
    </citation>
    <scope>NUCLEOTIDE SEQUENCE [LARGE SCALE GENOMIC DNA]</scope>
    <source>
        <strain evidence="3 4">Z28</strain>
    </source>
</reference>
<dbReference type="EMBL" id="CP039291">
    <property type="protein sequence ID" value="QCB92400.1"/>
    <property type="molecule type" value="Genomic_DNA"/>
</dbReference>
<evidence type="ECO:0000313" key="4">
    <source>
        <dbReference type="Proteomes" id="UP000296469"/>
    </source>
</evidence>
<dbReference type="PROSITE" id="PS51186">
    <property type="entry name" value="GNAT"/>
    <property type="match status" value="1"/>
</dbReference>
<dbReference type="InterPro" id="IPR045057">
    <property type="entry name" value="Gcn5-rel_NAT"/>
</dbReference>
<dbReference type="Proteomes" id="UP000296469">
    <property type="component" value="Chromosome"/>
</dbReference>
<accession>A0A4P7SEX1</accession>
<sequence>MTDVVVTDVPDALRFEARTPGGDLVGTAAYERRGDDVVLTHTVVEPAAEGHGIGSALVRQALDQLRAAGARVVPQCAFVRAFVAEHPEYRDMVIDH</sequence>
<dbReference type="CDD" id="cd04301">
    <property type="entry name" value="NAT_SF"/>
    <property type="match status" value="1"/>
</dbReference>
<dbReference type="AlphaFoldDB" id="A0A4P7SEX1"/>
<evidence type="ECO:0000259" key="2">
    <source>
        <dbReference type="PROSITE" id="PS51729"/>
    </source>
</evidence>
<dbReference type="SUPFAM" id="SSF55729">
    <property type="entry name" value="Acyl-CoA N-acyltransferases (Nat)"/>
    <property type="match status" value="1"/>
</dbReference>
<evidence type="ECO:0000313" key="3">
    <source>
        <dbReference type="EMBL" id="QCB92400.1"/>
    </source>
</evidence>
<dbReference type="InterPro" id="IPR016181">
    <property type="entry name" value="Acyl_CoA_acyltransferase"/>
</dbReference>
<gene>
    <name evidence="3" type="ORF">E5225_01365</name>
</gene>
<proteinExistence type="predicted"/>
<dbReference type="KEGG" id="celz:E5225_01365"/>
<organism evidence="3 4">
    <name type="scientific">Cellulomonas shaoxiangyii</name>
    <dbReference type="NCBI Taxonomy" id="2566013"/>
    <lineage>
        <taxon>Bacteria</taxon>
        <taxon>Bacillati</taxon>
        <taxon>Actinomycetota</taxon>
        <taxon>Actinomycetes</taxon>
        <taxon>Micrococcales</taxon>
        <taxon>Cellulomonadaceae</taxon>
        <taxon>Cellulomonas</taxon>
    </lineage>
</organism>
<dbReference type="GO" id="GO:0016747">
    <property type="term" value="F:acyltransferase activity, transferring groups other than amino-acyl groups"/>
    <property type="evidence" value="ECO:0007669"/>
    <property type="project" value="InterPro"/>
</dbReference>
<dbReference type="Gene3D" id="3.40.630.30">
    <property type="match status" value="1"/>
</dbReference>
<dbReference type="Pfam" id="PF14542">
    <property type="entry name" value="Acetyltransf_CG"/>
    <property type="match status" value="1"/>
</dbReference>
<dbReference type="PROSITE" id="PS51729">
    <property type="entry name" value="GNAT_YJDJ"/>
    <property type="match status" value="1"/>
</dbReference>
<feature type="domain" description="N-acetyltransferase" evidence="1">
    <location>
        <begin position="1"/>
        <end position="96"/>
    </location>
</feature>